<organism evidence="2 3">
    <name type="scientific">Deinococcus psychrotolerans</name>
    <dbReference type="NCBI Taxonomy" id="2489213"/>
    <lineage>
        <taxon>Bacteria</taxon>
        <taxon>Thermotogati</taxon>
        <taxon>Deinococcota</taxon>
        <taxon>Deinococci</taxon>
        <taxon>Deinococcales</taxon>
        <taxon>Deinococcaceae</taxon>
        <taxon>Deinococcus</taxon>
    </lineage>
</organism>
<evidence type="ECO:0000313" key="3">
    <source>
        <dbReference type="Proteomes" id="UP000276417"/>
    </source>
</evidence>
<dbReference type="Pfam" id="PF04218">
    <property type="entry name" value="CENP-B_N"/>
    <property type="match status" value="1"/>
</dbReference>
<proteinExistence type="predicted"/>
<gene>
    <name evidence="2" type="ORF">EHF33_15235</name>
</gene>
<keyword evidence="3" id="KW-1185">Reference proteome</keyword>
<feature type="domain" description="HTH psq-type" evidence="1">
    <location>
        <begin position="35"/>
        <end position="63"/>
    </location>
</feature>
<protein>
    <recommendedName>
        <fullName evidence="1">HTH psq-type domain-containing protein</fullName>
    </recommendedName>
</protein>
<reference evidence="2 3" key="1">
    <citation type="submission" date="2018-11" db="EMBL/GenBank/DDBJ databases">
        <title>Deinococcus shelandsis sp. nov., isolated from South Shetland Islands soil of Antarctica.</title>
        <authorList>
            <person name="Tian J."/>
        </authorList>
    </citation>
    <scope>NUCLEOTIDE SEQUENCE [LARGE SCALE GENOMIC DNA]</scope>
    <source>
        <strain evidence="2 3">S14-83T</strain>
    </source>
</reference>
<accession>A0A3G8YGL5</accession>
<dbReference type="KEGG" id="dph:EHF33_15235"/>
<dbReference type="OrthoDB" id="9797501at2"/>
<dbReference type="GO" id="GO:0003677">
    <property type="term" value="F:DNA binding"/>
    <property type="evidence" value="ECO:0007669"/>
    <property type="project" value="InterPro"/>
</dbReference>
<evidence type="ECO:0000259" key="1">
    <source>
        <dbReference type="Pfam" id="PF04218"/>
    </source>
</evidence>
<dbReference type="AlphaFoldDB" id="A0A3G8YGL5"/>
<evidence type="ECO:0000313" key="2">
    <source>
        <dbReference type="EMBL" id="AZI44442.1"/>
    </source>
</evidence>
<dbReference type="Gene3D" id="1.10.10.60">
    <property type="entry name" value="Homeodomain-like"/>
    <property type="match status" value="1"/>
</dbReference>
<dbReference type="EMBL" id="CP034184">
    <property type="protein sequence ID" value="AZI44442.1"/>
    <property type="molecule type" value="Genomic_DNA"/>
</dbReference>
<sequence>MLLGLERLGPGVLGGGVYKGRNKTLGTIQVGDLRQRVEKGESKASLNRDFGIGRETVYPYLNAAARTQTLGPVMFACITDPQSSPPRARTVRRGCWRS</sequence>
<name>A0A3G8YGL5_9DEIO</name>
<dbReference type="Proteomes" id="UP000276417">
    <property type="component" value="Chromosome 2"/>
</dbReference>
<dbReference type="InterPro" id="IPR007889">
    <property type="entry name" value="HTH_Psq"/>
</dbReference>